<organism evidence="15">
    <name type="scientific">Notodromas monacha</name>
    <dbReference type="NCBI Taxonomy" id="399045"/>
    <lineage>
        <taxon>Eukaryota</taxon>
        <taxon>Metazoa</taxon>
        <taxon>Ecdysozoa</taxon>
        <taxon>Arthropoda</taxon>
        <taxon>Crustacea</taxon>
        <taxon>Oligostraca</taxon>
        <taxon>Ostracoda</taxon>
        <taxon>Podocopa</taxon>
        <taxon>Podocopida</taxon>
        <taxon>Cypridocopina</taxon>
        <taxon>Cypridoidea</taxon>
        <taxon>Cyprididae</taxon>
        <taxon>Notodromas</taxon>
    </lineage>
</organism>
<dbReference type="InterPro" id="IPR020472">
    <property type="entry name" value="WD40_PAC1"/>
</dbReference>
<dbReference type="SMART" id="SM00320">
    <property type="entry name" value="WD40"/>
    <property type="match status" value="7"/>
</dbReference>
<keyword evidence="16" id="KW-1185">Reference proteome</keyword>
<feature type="compositionally biased region" description="Basic and acidic residues" evidence="13">
    <location>
        <begin position="473"/>
        <end position="486"/>
    </location>
</feature>
<feature type="region of interest" description="Disordered" evidence="13">
    <location>
        <begin position="296"/>
        <end position="486"/>
    </location>
</feature>
<sequence>MPEVEVTSEPVAVEVEKVVEKDDNPPAEETDEDIDRDLPNGKTGECSENGDEELTIGIESNSDENVVCDQEPLATTADGKKSEEAKEEPDLSKDGGVELQKETDSDRVVEEDLSLEKSVENDSSSKRVDELDLLPGPLESVPEPVISTDPSRPLEAEEVTDLEPVKPDDKLLENSCANIVEGVVDTSIDLGEDCLDPGGDKACIIVETSGTTCDEAENGSKKVEDEILVDGNGSVENPEALSQKITDPPSNVIKEPERMQTKAADVDPSGVAVMCESKVLMPTESAGLQEVPAEIASAEPMEVENSPPELEIIEEPRAGSEDAESCKATNEESLVPSNAIAVQSNDGAVNETEINAEKSVDLPRDKDPQPQLPASAPSEKINAEVETDKGVKLREETPPEKQDDTNDDDDDEILVVDETQEVGSPKVPPTTDGKSSPSPDVKIVEIRASESSAATGSKRPASSIAAPPSSKRPKTEDLPESLPDVKDTDVIEQMLSSVRNDIQALNVQLKEKEREWNLLVHKKKQMEEHYLRLRRKKDITLIETTGVLPTPTVSAPSPAPVHTSVAEVKRTKVSSPLITSLAVVSAASATSKKMLNDAGLSRAMSLGSDLFSAKSKVSVESLIAQHRAKAPQPIAPAITIPSNRNVMRRWPTPNSKQQDVELLGDGSKAAQDALYSVQQHAAGTAANVYEMMAAAAASGQGNLRGPPPPYPQKTVTLGPGSPHMQNAMRLGAAHGAAAVAAVATAASRNASVTMQARSGNQDHGNANLSLSSLLENSQRSKPKENKPQQDGHPTCHGCKQRMAQFVCAGCNSQWYCSRECQSQYDACCRAMLPLIALSIVKENVKFYHLELARMVLPQKQREELHQAILEYLSSSGFRSSSDAFRQEANVELDADPERRSAGLLEKKWVSVVRLQKKVMDLEAKLADYEKEYVAGAPTRDKRSPQEWLPRSPEKFMLTGHRNPITRVIFHPVYTLLVSASEDCTIKIWDFETGDFEQTLRGHTDSVQDIALDNSGKTLVSCSADMTVRIWDFASYNCIKTLHGHDHNVSSVAFLPNGDYIVTGSRDKTIKMWEVSTGYCVKTFTGHRDWVRMVRVNSDGSLLASCSCDHSVRVWVTATRECKVELREHDHVVECIAWAPEISYQAICEGGSQEENSGDAKTGNSQISSYSYVRGRSHSGPFLVSGGRDKCIKVWDITVGLSLFSLLGHDNWVRGIVFHPGGKYLLTASDDKTVRVWHLAHKRCTKVHVAHAHFCTTLDMHRSMPIVITGSVDQSVKVWECR</sequence>
<dbReference type="InterPro" id="IPR037190">
    <property type="entry name" value="LIS1_N"/>
</dbReference>
<dbReference type="GO" id="GO:0051299">
    <property type="term" value="P:centrosome separation"/>
    <property type="evidence" value="ECO:0007669"/>
    <property type="project" value="UniProtKB-ARBA"/>
</dbReference>
<feature type="compositionally biased region" description="Basic and acidic residues" evidence="13">
    <location>
        <begin position="381"/>
        <end position="404"/>
    </location>
</feature>
<dbReference type="Pfam" id="PF24951">
    <property type="entry name" value="LisH_PAC1"/>
    <property type="match status" value="1"/>
</dbReference>
<feature type="repeat" description="WD" evidence="12">
    <location>
        <begin position="1176"/>
        <end position="1204"/>
    </location>
</feature>
<dbReference type="CDD" id="cd00200">
    <property type="entry name" value="WD40"/>
    <property type="match status" value="1"/>
</dbReference>
<keyword evidence="3 12" id="KW-0853">WD repeat</keyword>
<feature type="compositionally biased region" description="Acidic residues" evidence="13">
    <location>
        <begin position="405"/>
        <end position="420"/>
    </location>
</feature>
<dbReference type="PROSITE" id="PS50294">
    <property type="entry name" value="WD_REPEATS_REGION"/>
    <property type="match status" value="6"/>
</dbReference>
<dbReference type="GO" id="GO:0005737">
    <property type="term" value="C:cytoplasm"/>
    <property type="evidence" value="ECO:0007669"/>
    <property type="project" value="UniProtKB-UniRule"/>
</dbReference>
<feature type="region of interest" description="Disordered" evidence="13">
    <location>
        <begin position="1"/>
        <end position="168"/>
    </location>
</feature>
<keyword evidence="1 11" id="KW-0813">Transport</keyword>
<feature type="compositionally biased region" description="Basic and acidic residues" evidence="13">
    <location>
        <begin position="14"/>
        <end position="24"/>
    </location>
</feature>
<keyword evidence="8 11" id="KW-0175">Coiled coil</keyword>
<feature type="compositionally biased region" description="Basic and acidic residues" evidence="13">
    <location>
        <begin position="78"/>
        <end position="130"/>
    </location>
</feature>
<dbReference type="PROSITE" id="PS50082">
    <property type="entry name" value="WD_REPEATS_2"/>
    <property type="match status" value="7"/>
</dbReference>
<evidence type="ECO:0000256" key="3">
    <source>
        <dbReference type="ARBA" id="ARBA00022574"/>
    </source>
</evidence>
<dbReference type="PRINTS" id="PR00320">
    <property type="entry name" value="GPROTEINBRPT"/>
</dbReference>
<dbReference type="InterPro" id="IPR036322">
    <property type="entry name" value="WD40_repeat_dom_sf"/>
</dbReference>
<evidence type="ECO:0000256" key="6">
    <source>
        <dbReference type="ARBA" id="ARBA00022737"/>
    </source>
</evidence>
<keyword evidence="2 11" id="KW-0963">Cytoplasm</keyword>
<dbReference type="Proteomes" id="UP000678499">
    <property type="component" value="Unassembled WGS sequence"/>
</dbReference>
<dbReference type="Gene3D" id="2.130.10.10">
    <property type="entry name" value="YVTN repeat-like/Quinoprotein amine dehydrogenase"/>
    <property type="match status" value="1"/>
</dbReference>
<dbReference type="SUPFAM" id="SSF50978">
    <property type="entry name" value="WD40 repeat-like"/>
    <property type="match status" value="1"/>
</dbReference>
<evidence type="ECO:0000256" key="11">
    <source>
        <dbReference type="HAMAP-Rule" id="MF_03141"/>
    </source>
</evidence>
<dbReference type="InterPro" id="IPR056795">
    <property type="entry name" value="PAC1-like_LisH-like_dom"/>
</dbReference>
<keyword evidence="6" id="KW-0677">Repeat</keyword>
<dbReference type="GO" id="GO:0070840">
    <property type="term" value="F:dynein complex binding"/>
    <property type="evidence" value="ECO:0007669"/>
    <property type="project" value="UniProtKB-UniRule"/>
</dbReference>
<feature type="compositionally biased region" description="Low complexity" evidence="13">
    <location>
        <begin position="457"/>
        <end position="469"/>
    </location>
</feature>
<dbReference type="EMBL" id="OA882260">
    <property type="protein sequence ID" value="CAD7274229.1"/>
    <property type="molecule type" value="Genomic_DNA"/>
</dbReference>
<feature type="compositionally biased region" description="Basic and acidic residues" evidence="13">
    <location>
        <begin position="355"/>
        <end position="368"/>
    </location>
</feature>
<dbReference type="InterPro" id="IPR017252">
    <property type="entry name" value="Dynein_regulator_LIS1"/>
</dbReference>
<evidence type="ECO:0000256" key="2">
    <source>
        <dbReference type="ARBA" id="ARBA00022490"/>
    </source>
</evidence>
<dbReference type="InterPro" id="IPR015943">
    <property type="entry name" value="WD40/YVTN_repeat-like_dom_sf"/>
</dbReference>
<evidence type="ECO:0000256" key="9">
    <source>
        <dbReference type="ARBA" id="ARBA00023212"/>
    </source>
</evidence>
<evidence type="ECO:0000256" key="4">
    <source>
        <dbReference type="ARBA" id="ARBA00022618"/>
    </source>
</evidence>
<feature type="repeat" description="WD" evidence="12">
    <location>
        <begin position="957"/>
        <end position="998"/>
    </location>
</feature>
<feature type="repeat" description="WD" evidence="12">
    <location>
        <begin position="1083"/>
        <end position="1114"/>
    </location>
</feature>
<keyword evidence="5 11" id="KW-0493">Microtubule</keyword>
<evidence type="ECO:0000256" key="13">
    <source>
        <dbReference type="SAM" id="MobiDB-lite"/>
    </source>
</evidence>
<evidence type="ECO:0000256" key="5">
    <source>
        <dbReference type="ARBA" id="ARBA00022701"/>
    </source>
</evidence>
<dbReference type="Gene3D" id="1.20.960.30">
    <property type="match status" value="1"/>
</dbReference>
<dbReference type="PROSITE" id="PS50896">
    <property type="entry name" value="LISH"/>
    <property type="match status" value="1"/>
</dbReference>
<keyword evidence="9 11" id="KW-0206">Cytoskeleton</keyword>
<name>A0A7R9BI72_9CRUS</name>
<feature type="compositionally biased region" description="Polar residues" evidence="13">
    <location>
        <begin position="327"/>
        <end position="347"/>
    </location>
</feature>
<comment type="domain">
    <text evidence="11">Dimerization mediated by the LisH domain may be required to activate dynein.</text>
</comment>
<evidence type="ECO:0000256" key="12">
    <source>
        <dbReference type="PROSITE-ProRule" id="PRU00221"/>
    </source>
</evidence>
<dbReference type="Gene3D" id="6.10.140.2220">
    <property type="match status" value="1"/>
</dbReference>
<evidence type="ECO:0000256" key="10">
    <source>
        <dbReference type="ARBA" id="ARBA00023306"/>
    </source>
</evidence>
<evidence type="ECO:0000256" key="1">
    <source>
        <dbReference type="ARBA" id="ARBA00022448"/>
    </source>
</evidence>
<dbReference type="SUPFAM" id="SSF109925">
    <property type="entry name" value="Lissencephaly-1 protein (Lis-1, PAF-AH alpha) N-terminal domain"/>
    <property type="match status" value="1"/>
</dbReference>
<dbReference type="GO" id="GO:1990234">
    <property type="term" value="C:transferase complex"/>
    <property type="evidence" value="ECO:0007669"/>
    <property type="project" value="UniProtKB-ARBA"/>
</dbReference>
<dbReference type="OrthoDB" id="674604at2759"/>
<dbReference type="GO" id="GO:0051225">
    <property type="term" value="P:spindle assembly"/>
    <property type="evidence" value="ECO:0007669"/>
    <property type="project" value="UniProtKB-ARBA"/>
</dbReference>
<feature type="repeat" description="WD" evidence="12">
    <location>
        <begin position="999"/>
        <end position="1040"/>
    </location>
</feature>
<dbReference type="Pfam" id="PF00400">
    <property type="entry name" value="WD40"/>
    <property type="match status" value="7"/>
</dbReference>
<proteinExistence type="inferred from homology"/>
<feature type="repeat" description="WD" evidence="12">
    <location>
        <begin position="1247"/>
        <end position="1281"/>
    </location>
</feature>
<dbReference type="EMBL" id="CAJPEX010000223">
    <property type="protein sequence ID" value="CAG0914381.1"/>
    <property type="molecule type" value="Genomic_DNA"/>
</dbReference>
<evidence type="ECO:0000259" key="14">
    <source>
        <dbReference type="Pfam" id="PF24951"/>
    </source>
</evidence>
<dbReference type="GO" id="GO:0005813">
    <property type="term" value="C:centrosome"/>
    <property type="evidence" value="ECO:0007669"/>
    <property type="project" value="UniProtKB-SubCell"/>
</dbReference>
<comment type="function">
    <text evidence="11">Positively regulates the activity of the minus-end directed microtubule motor protein dynein. May enhance dynein-mediated microtubule sliding by targeting dynein to the microtubule plus end. Required for several dynein- and microtubule-dependent processes.</text>
</comment>
<dbReference type="GO" id="GO:0051301">
    <property type="term" value="P:cell division"/>
    <property type="evidence" value="ECO:0007669"/>
    <property type="project" value="UniProtKB-KW"/>
</dbReference>
<feature type="domain" description="PAC1-like LisH-like dimerisation" evidence="14">
    <location>
        <begin position="858"/>
        <end position="891"/>
    </location>
</feature>
<feature type="region of interest" description="Disordered" evidence="13">
    <location>
        <begin position="775"/>
        <end position="795"/>
    </location>
</feature>
<comment type="similarity">
    <text evidence="11">Belongs to the WD repeat LIS1/nudF family.</text>
</comment>
<dbReference type="InterPro" id="IPR019775">
    <property type="entry name" value="WD40_repeat_CS"/>
</dbReference>
<dbReference type="FunFam" id="1.20.960.30:FF:000002">
    <property type="entry name" value="Platelet-activating factor acetylhydrolase ib"/>
    <property type="match status" value="1"/>
</dbReference>
<dbReference type="GO" id="GO:0005874">
    <property type="term" value="C:microtubule"/>
    <property type="evidence" value="ECO:0007669"/>
    <property type="project" value="UniProtKB-KW"/>
</dbReference>
<comment type="subcellular location">
    <subcellularLocation>
        <location evidence="11">Cytoplasm</location>
        <location evidence="11">Cytoskeleton</location>
    </subcellularLocation>
    <subcellularLocation>
        <location evidence="11">Cytoplasm</location>
        <location evidence="11">Cytoskeleton</location>
        <location evidence="11">Microtubule organizing center</location>
        <location evidence="11">Centrosome</location>
    </subcellularLocation>
    <text evidence="11">Localizes to the plus end of microtubules and to the centrosome.</text>
</comment>
<dbReference type="PANTHER" id="PTHR22847">
    <property type="entry name" value="WD40 REPEAT PROTEIN"/>
    <property type="match status" value="1"/>
</dbReference>
<evidence type="ECO:0000313" key="15">
    <source>
        <dbReference type="EMBL" id="CAD7274229.1"/>
    </source>
</evidence>
<evidence type="ECO:0000256" key="7">
    <source>
        <dbReference type="ARBA" id="ARBA00022776"/>
    </source>
</evidence>
<feature type="repeat" description="WD" evidence="12">
    <location>
        <begin position="1041"/>
        <end position="1082"/>
    </location>
</feature>
<feature type="region of interest" description="Disordered" evidence="13">
    <location>
        <begin position="232"/>
        <end position="252"/>
    </location>
</feature>
<dbReference type="HAMAP" id="MF_03141">
    <property type="entry name" value="lis1"/>
    <property type="match status" value="1"/>
</dbReference>
<reference evidence="15" key="1">
    <citation type="submission" date="2020-11" db="EMBL/GenBank/DDBJ databases">
        <authorList>
            <person name="Tran Van P."/>
        </authorList>
    </citation>
    <scope>NUCLEOTIDE SEQUENCE</scope>
</reference>
<protein>
    <recommendedName>
        <fullName evidence="11">Lissencephaly-1 homolog</fullName>
    </recommendedName>
</protein>
<evidence type="ECO:0000313" key="16">
    <source>
        <dbReference type="Proteomes" id="UP000678499"/>
    </source>
</evidence>
<dbReference type="PANTHER" id="PTHR22847:SF637">
    <property type="entry name" value="WD REPEAT DOMAIN 5B"/>
    <property type="match status" value="1"/>
</dbReference>
<dbReference type="GO" id="GO:0030286">
    <property type="term" value="C:dynein complex"/>
    <property type="evidence" value="ECO:0007669"/>
    <property type="project" value="UniProtKB-ARBA"/>
</dbReference>
<dbReference type="InterPro" id="IPR006594">
    <property type="entry name" value="LisH"/>
</dbReference>
<keyword evidence="7 11" id="KW-0498">Mitosis</keyword>
<dbReference type="InterPro" id="IPR001680">
    <property type="entry name" value="WD40_rpt"/>
</dbReference>
<dbReference type="SMART" id="SM00667">
    <property type="entry name" value="LisH"/>
    <property type="match status" value="1"/>
</dbReference>
<gene>
    <name evidence="15" type="ORF">NMOB1V02_LOCUS2079</name>
</gene>
<feature type="repeat" description="WD" evidence="12">
    <location>
        <begin position="1205"/>
        <end position="1246"/>
    </location>
</feature>
<evidence type="ECO:0000256" key="8">
    <source>
        <dbReference type="ARBA" id="ARBA00023054"/>
    </source>
</evidence>
<keyword evidence="4 11" id="KW-0132">Cell division</keyword>
<dbReference type="GO" id="GO:0000132">
    <property type="term" value="P:establishment of mitotic spindle orientation"/>
    <property type="evidence" value="ECO:0007669"/>
    <property type="project" value="UniProtKB-UniRule"/>
</dbReference>
<dbReference type="PROSITE" id="PS00678">
    <property type="entry name" value="WD_REPEATS_1"/>
    <property type="match status" value="4"/>
</dbReference>
<dbReference type="GO" id="GO:0051012">
    <property type="term" value="P:microtubule sliding"/>
    <property type="evidence" value="ECO:0007669"/>
    <property type="project" value="UniProtKB-UniRule"/>
</dbReference>
<keyword evidence="10 11" id="KW-0131">Cell cycle</keyword>
<feature type="compositionally biased region" description="Acidic residues" evidence="13">
    <location>
        <begin position="25"/>
        <end position="35"/>
    </location>
</feature>
<accession>A0A7R9BI72</accession>